<evidence type="ECO:0000313" key="9">
    <source>
        <dbReference type="Proteomes" id="UP000290289"/>
    </source>
</evidence>
<accession>A0A498IRI1</accession>
<comment type="caution">
    <text evidence="8">The sequence shown here is derived from an EMBL/GenBank/DDBJ whole genome shotgun (WGS) entry which is preliminary data.</text>
</comment>
<dbReference type="InterPro" id="IPR027443">
    <property type="entry name" value="IPNS-like_sf"/>
</dbReference>
<dbReference type="Gene3D" id="2.60.120.330">
    <property type="entry name" value="B-lactam Antibiotic, Isopenicillin N Synthase, Chain"/>
    <property type="match status" value="1"/>
</dbReference>
<dbReference type="AlphaFoldDB" id="A0A498IRI1"/>
<sequence length="318" mass="35963">MGSLTLPNLPTINFSVDALKPGSSSWLSTSKQVRYALEEYGCFVAEYNQVSAQLLNNIFGQAKDLFEVPLENKVKNVSNEPYRGYIGPNHLMPLYEGIAIDNVTSPQETQKFKNLMWPDGKSNFCETTDSFAQLLSELEHKVEQMLFESYGSEKQYESVASANSHLLRFLKYNKPEEADRATLRFASHTDKNFTTIVVQHDVGGLEVKTKDGDWINIESAPSQFLFMAGDGLQVWSNERIKACDHRVKHCGDKTRYSLGLFTFNNGKIQVPEELVDERHPLLYNPLDSLEYIRFHSRGEARNLVSPVKTFCGVTNSTA</sequence>
<dbReference type="SUPFAM" id="SSF51197">
    <property type="entry name" value="Clavaminate synthase-like"/>
    <property type="match status" value="1"/>
</dbReference>
<dbReference type="GO" id="GO:0016491">
    <property type="term" value="F:oxidoreductase activity"/>
    <property type="evidence" value="ECO:0007669"/>
    <property type="project" value="UniProtKB-KW"/>
</dbReference>
<evidence type="ECO:0000259" key="7">
    <source>
        <dbReference type="PROSITE" id="PS51471"/>
    </source>
</evidence>
<evidence type="ECO:0000256" key="5">
    <source>
        <dbReference type="ARBA" id="ARBA00076740"/>
    </source>
</evidence>
<dbReference type="OrthoDB" id="288590at2759"/>
<dbReference type="EMBL" id="RDQH01000337">
    <property type="protein sequence ID" value="RXH84677.1"/>
    <property type="molecule type" value="Genomic_DNA"/>
</dbReference>
<proteinExistence type="inferred from homology"/>
<keyword evidence="2 6" id="KW-0408">Iron</keyword>
<dbReference type="STRING" id="3750.A0A498IRI1"/>
<gene>
    <name evidence="8" type="ORF">DVH24_032961</name>
</gene>
<protein>
    <recommendedName>
        <fullName evidence="4">2-oxoglutarate-dependent dioxygenase DAO</fullName>
    </recommendedName>
    <alternativeName>
        <fullName evidence="5">Protein DIOXYGENASE FOR AUXIN OXIDATION</fullName>
    </alternativeName>
</protein>
<evidence type="ECO:0000256" key="2">
    <source>
        <dbReference type="ARBA" id="ARBA00023004"/>
    </source>
</evidence>
<reference evidence="8 9" key="1">
    <citation type="submission" date="2018-10" db="EMBL/GenBank/DDBJ databases">
        <title>A high-quality apple genome assembly.</title>
        <authorList>
            <person name="Hu J."/>
        </authorList>
    </citation>
    <scope>NUCLEOTIDE SEQUENCE [LARGE SCALE GENOMIC DNA]</scope>
    <source>
        <strain evidence="9">cv. HFTH1</strain>
        <tissue evidence="8">Young leaf</tissue>
    </source>
</reference>
<feature type="domain" description="Fe2OG dioxygenase" evidence="7">
    <location>
        <begin position="161"/>
        <end position="266"/>
    </location>
</feature>
<keyword evidence="1 6" id="KW-0479">Metal-binding</keyword>
<keyword evidence="9" id="KW-1185">Reference proteome</keyword>
<keyword evidence="6" id="KW-0560">Oxidoreductase</keyword>
<evidence type="ECO:0000256" key="4">
    <source>
        <dbReference type="ARBA" id="ARBA00074102"/>
    </source>
</evidence>
<dbReference type="PANTHER" id="PTHR47990">
    <property type="entry name" value="2-OXOGLUTARATE (2OG) AND FE(II)-DEPENDENT OXYGENASE SUPERFAMILY PROTEIN-RELATED"/>
    <property type="match status" value="1"/>
</dbReference>
<dbReference type="InterPro" id="IPR050231">
    <property type="entry name" value="Iron_ascorbate_oxido_reductase"/>
</dbReference>
<evidence type="ECO:0000313" key="8">
    <source>
        <dbReference type="EMBL" id="RXH84677.1"/>
    </source>
</evidence>
<comment type="function">
    <text evidence="3">2-oxoglutarate-dependent dioxygenase essential for auxin catabolism and maintenance of auxin homeostasis in reproductive organs. Catalyzes the irreversible oxidation of indole-3-acetic acid (IAA) to the biologically inactive 2-oxoindole-3-acetic acid (OxIAA).</text>
</comment>
<evidence type="ECO:0000256" key="6">
    <source>
        <dbReference type="RuleBase" id="RU003682"/>
    </source>
</evidence>
<name>A0A498IRI1_MALDO</name>
<dbReference type="Gramene" id="mRNA:MD11G0073500">
    <property type="protein sequence ID" value="mRNA:MD11G0073500"/>
    <property type="gene ID" value="MD11G0073500"/>
</dbReference>
<dbReference type="KEGG" id="mdm:103447496"/>
<dbReference type="FunFam" id="2.60.120.330:FF:000017">
    <property type="entry name" value="2-oxoglutarate-dependent dioxygenase DAO"/>
    <property type="match status" value="1"/>
</dbReference>
<comment type="similarity">
    <text evidence="6">Belongs to the iron/ascorbate-dependent oxidoreductase family.</text>
</comment>
<dbReference type="SMR" id="A0A498IRI1"/>
<dbReference type="InterPro" id="IPR044861">
    <property type="entry name" value="IPNS-like_FE2OG_OXY"/>
</dbReference>
<dbReference type="GO" id="GO:0046872">
    <property type="term" value="F:metal ion binding"/>
    <property type="evidence" value="ECO:0007669"/>
    <property type="project" value="UniProtKB-KW"/>
</dbReference>
<dbReference type="Pfam" id="PF14226">
    <property type="entry name" value="DIOX_N"/>
    <property type="match status" value="1"/>
</dbReference>
<evidence type="ECO:0000256" key="1">
    <source>
        <dbReference type="ARBA" id="ARBA00022723"/>
    </source>
</evidence>
<dbReference type="InterPro" id="IPR005123">
    <property type="entry name" value="Oxoglu/Fe-dep_dioxygenase_dom"/>
</dbReference>
<organism evidence="8 9">
    <name type="scientific">Malus domestica</name>
    <name type="common">Apple</name>
    <name type="synonym">Pyrus malus</name>
    <dbReference type="NCBI Taxonomy" id="3750"/>
    <lineage>
        <taxon>Eukaryota</taxon>
        <taxon>Viridiplantae</taxon>
        <taxon>Streptophyta</taxon>
        <taxon>Embryophyta</taxon>
        <taxon>Tracheophyta</taxon>
        <taxon>Spermatophyta</taxon>
        <taxon>Magnoliopsida</taxon>
        <taxon>eudicotyledons</taxon>
        <taxon>Gunneridae</taxon>
        <taxon>Pentapetalae</taxon>
        <taxon>rosids</taxon>
        <taxon>fabids</taxon>
        <taxon>Rosales</taxon>
        <taxon>Rosaceae</taxon>
        <taxon>Amygdaloideae</taxon>
        <taxon>Maleae</taxon>
        <taxon>Malus</taxon>
    </lineage>
</organism>
<dbReference type="Proteomes" id="UP000290289">
    <property type="component" value="Chromosome 11"/>
</dbReference>
<dbReference type="PROSITE" id="PS51471">
    <property type="entry name" value="FE2OG_OXY"/>
    <property type="match status" value="1"/>
</dbReference>
<dbReference type="Pfam" id="PF03171">
    <property type="entry name" value="2OG-FeII_Oxy"/>
    <property type="match status" value="1"/>
</dbReference>
<evidence type="ECO:0000256" key="3">
    <source>
        <dbReference type="ARBA" id="ARBA00054658"/>
    </source>
</evidence>
<dbReference type="InterPro" id="IPR026992">
    <property type="entry name" value="DIOX_N"/>
</dbReference>